<feature type="non-terminal residue" evidence="1">
    <location>
        <position position="88"/>
    </location>
</feature>
<dbReference type="Proteomes" id="UP000555836">
    <property type="component" value="Unassembled WGS sequence"/>
</dbReference>
<dbReference type="AlphaFoldDB" id="A0A7Y0S1E7"/>
<accession>A0A7Y0S1E7</accession>
<gene>
    <name evidence="1" type="ORF">HKB21_03110</name>
</gene>
<name>A0A7Y0S1E7_VIBPH</name>
<sequence length="88" mass="9514">VTDTVTKRYDVAPTVVDDSFSTEEDTAKQFNLLANDSDVNDDMVASSTTIKTQPIKGQVSISNGVVTYTPNNNETGTDSFTYTVKDAL</sequence>
<evidence type="ECO:0000313" key="1">
    <source>
        <dbReference type="EMBL" id="NMU24606.1"/>
    </source>
</evidence>
<proteinExistence type="predicted"/>
<dbReference type="Gene3D" id="2.60.40.3440">
    <property type="match status" value="1"/>
</dbReference>
<protein>
    <submittedName>
        <fullName evidence="1">Ig-like domain-containing protein</fullName>
    </submittedName>
</protein>
<feature type="non-terminal residue" evidence="1">
    <location>
        <position position="1"/>
    </location>
</feature>
<dbReference type="Pfam" id="PF17963">
    <property type="entry name" value="Big_9"/>
    <property type="match status" value="1"/>
</dbReference>
<evidence type="ECO:0000313" key="2">
    <source>
        <dbReference type="Proteomes" id="UP000555836"/>
    </source>
</evidence>
<organism evidence="1 2">
    <name type="scientific">Vibrio parahaemolyticus</name>
    <dbReference type="NCBI Taxonomy" id="670"/>
    <lineage>
        <taxon>Bacteria</taxon>
        <taxon>Pseudomonadati</taxon>
        <taxon>Pseudomonadota</taxon>
        <taxon>Gammaproteobacteria</taxon>
        <taxon>Vibrionales</taxon>
        <taxon>Vibrionaceae</taxon>
        <taxon>Vibrio</taxon>
    </lineage>
</organism>
<reference evidence="1 2" key="1">
    <citation type="submission" date="2020-04" db="EMBL/GenBank/DDBJ databases">
        <title>Whole-genome sequencing of Vibrio spp. from China reveals different genetic environments of blaCTX-M-14 among diverse lineages.</title>
        <authorList>
            <person name="Zheng Z."/>
            <person name="Ye L."/>
            <person name="Chen S."/>
        </authorList>
    </citation>
    <scope>NUCLEOTIDE SEQUENCE [LARGE SCALE GENOMIC DNA]</scope>
    <source>
        <strain evidence="1 2">Vb0574</strain>
    </source>
</reference>
<dbReference type="EMBL" id="JABCLD010000417">
    <property type="protein sequence ID" value="NMU24606.1"/>
    <property type="molecule type" value="Genomic_DNA"/>
</dbReference>
<comment type="caution">
    <text evidence="1">The sequence shown here is derived from an EMBL/GenBank/DDBJ whole genome shotgun (WGS) entry which is preliminary data.</text>
</comment>